<dbReference type="InterPro" id="IPR050345">
    <property type="entry name" value="Aliph_Amidase/BUP"/>
</dbReference>
<dbReference type="InterPro" id="IPR003010">
    <property type="entry name" value="C-N_Hydrolase"/>
</dbReference>
<accession>A0A4Q2SAH5</accession>
<dbReference type="GO" id="GO:0050126">
    <property type="term" value="F:N-carbamoylputrescine amidase activity"/>
    <property type="evidence" value="ECO:0007669"/>
    <property type="project" value="TreeGrafter"/>
</dbReference>
<keyword evidence="2 4" id="KW-0378">Hydrolase</keyword>
<dbReference type="Gene3D" id="3.60.110.10">
    <property type="entry name" value="Carbon-nitrogen hydrolase"/>
    <property type="match status" value="1"/>
</dbReference>
<dbReference type="InterPro" id="IPR001110">
    <property type="entry name" value="UPF0012_CS"/>
</dbReference>
<dbReference type="EMBL" id="SDVB01000380">
    <property type="protein sequence ID" value="RYB97939.1"/>
    <property type="molecule type" value="Genomic_DNA"/>
</dbReference>
<evidence type="ECO:0000313" key="4">
    <source>
        <dbReference type="EMBL" id="RYB97939.1"/>
    </source>
</evidence>
<feature type="domain" description="CN hydrolase" evidence="3">
    <location>
        <begin position="1"/>
        <end position="239"/>
    </location>
</feature>
<dbReference type="CDD" id="cd07576">
    <property type="entry name" value="R-amidase_like"/>
    <property type="match status" value="1"/>
</dbReference>
<evidence type="ECO:0000256" key="1">
    <source>
        <dbReference type="ARBA" id="ARBA00010613"/>
    </source>
</evidence>
<comment type="similarity">
    <text evidence="1">Belongs to the carbon-nitrogen hydrolase superfamily. NIT1/NIT2 family.</text>
</comment>
<dbReference type="PROSITE" id="PS50263">
    <property type="entry name" value="CN_HYDROLASE"/>
    <property type="match status" value="1"/>
</dbReference>
<gene>
    <name evidence="4" type="ORF">EUU22_22880</name>
</gene>
<reference evidence="4 5" key="1">
    <citation type="submission" date="2019-01" db="EMBL/GenBank/DDBJ databases">
        <authorList>
            <person name="Deng T."/>
        </authorList>
    </citation>
    <scope>NUCLEOTIDE SEQUENCE [LARGE SCALE GENOMIC DNA]</scope>
    <source>
        <strain evidence="4 5">F8825</strain>
    </source>
</reference>
<sequence length="263" mass="28035">MLISLYQMQPVSGDAAANLAKIAEAAEAASGMGAALLVAPELAVSGYGLTPERFAEIAEGRDGEIIGALCDIAAEFELAVCAGFPERDGSVVYNSAVLARPDGSCEFYRKGHLYGDGERAAFTPGGDVPQVFDLFGVRTGLLICYDVEFPEYVRTLALAGAELVLVPTALPRGEISRRVADMVVPTRAFENGIFLVYADLCGEEGTFTYGGRSAIVGPDGDELARAGTHEALLVVKLDPAAYDDCRRQNPYLTDRRPDLYRIG</sequence>
<evidence type="ECO:0000256" key="2">
    <source>
        <dbReference type="ARBA" id="ARBA00022801"/>
    </source>
</evidence>
<organism evidence="4 5">
    <name type="scientific">Ciceribacter ferrooxidans</name>
    <dbReference type="NCBI Taxonomy" id="2509717"/>
    <lineage>
        <taxon>Bacteria</taxon>
        <taxon>Pseudomonadati</taxon>
        <taxon>Pseudomonadota</taxon>
        <taxon>Alphaproteobacteria</taxon>
        <taxon>Hyphomicrobiales</taxon>
        <taxon>Rhizobiaceae</taxon>
        <taxon>Ciceribacter</taxon>
    </lineage>
</organism>
<keyword evidence="5" id="KW-1185">Reference proteome</keyword>
<dbReference type="AlphaFoldDB" id="A0A4Q2SAH5"/>
<dbReference type="PANTHER" id="PTHR43674:SF2">
    <property type="entry name" value="BETA-UREIDOPROPIONASE"/>
    <property type="match status" value="1"/>
</dbReference>
<name>A0A4Q2SAH5_9HYPH</name>
<evidence type="ECO:0000259" key="3">
    <source>
        <dbReference type="PROSITE" id="PS50263"/>
    </source>
</evidence>
<dbReference type="Pfam" id="PF00795">
    <property type="entry name" value="CN_hydrolase"/>
    <property type="match status" value="1"/>
</dbReference>
<dbReference type="RefSeq" id="WP_129334277.1">
    <property type="nucleotide sequence ID" value="NZ_SDVB01000380.1"/>
</dbReference>
<comment type="caution">
    <text evidence="4">The sequence shown here is derived from an EMBL/GenBank/DDBJ whole genome shotgun (WGS) entry which is preliminary data.</text>
</comment>
<dbReference type="InterPro" id="IPR044083">
    <property type="entry name" value="RamA-like"/>
</dbReference>
<dbReference type="PANTHER" id="PTHR43674">
    <property type="entry name" value="NITRILASE C965.09-RELATED"/>
    <property type="match status" value="1"/>
</dbReference>
<dbReference type="OrthoDB" id="9811121at2"/>
<dbReference type="InterPro" id="IPR036526">
    <property type="entry name" value="C-N_Hydrolase_sf"/>
</dbReference>
<dbReference type="Proteomes" id="UP000291088">
    <property type="component" value="Unassembled WGS sequence"/>
</dbReference>
<dbReference type="PROSITE" id="PS01227">
    <property type="entry name" value="UPF0012"/>
    <property type="match status" value="1"/>
</dbReference>
<protein>
    <submittedName>
        <fullName evidence="4">Carbon-nitrogen hydrolase family protein</fullName>
    </submittedName>
</protein>
<dbReference type="GO" id="GO:0033388">
    <property type="term" value="P:putrescine biosynthetic process from arginine"/>
    <property type="evidence" value="ECO:0007669"/>
    <property type="project" value="TreeGrafter"/>
</dbReference>
<evidence type="ECO:0000313" key="5">
    <source>
        <dbReference type="Proteomes" id="UP000291088"/>
    </source>
</evidence>
<proteinExistence type="inferred from homology"/>
<dbReference type="SUPFAM" id="SSF56317">
    <property type="entry name" value="Carbon-nitrogen hydrolase"/>
    <property type="match status" value="1"/>
</dbReference>